<evidence type="ECO:0000256" key="1">
    <source>
        <dbReference type="SAM" id="MobiDB-lite"/>
    </source>
</evidence>
<proteinExistence type="predicted"/>
<evidence type="ECO:0000313" key="2">
    <source>
        <dbReference type="EMBL" id="KAL2345033.1"/>
    </source>
</evidence>
<reference evidence="2 3" key="1">
    <citation type="submission" date="2024-08" db="EMBL/GenBank/DDBJ databases">
        <title>Insights into the chromosomal genome structure of Flemingia macrophylla.</title>
        <authorList>
            <person name="Ding Y."/>
            <person name="Zhao Y."/>
            <person name="Bi W."/>
            <person name="Wu M."/>
            <person name="Zhao G."/>
            <person name="Gong Y."/>
            <person name="Li W."/>
            <person name="Zhang P."/>
        </authorList>
    </citation>
    <scope>NUCLEOTIDE SEQUENCE [LARGE SCALE GENOMIC DNA]</scope>
    <source>
        <strain evidence="2">DYQJB</strain>
        <tissue evidence="2">Leaf</tissue>
    </source>
</reference>
<feature type="region of interest" description="Disordered" evidence="1">
    <location>
        <begin position="195"/>
        <end position="239"/>
    </location>
</feature>
<dbReference type="PANTHER" id="PTHR33448:SF10">
    <property type="entry name" value="PROTAMINE P1 FAMILY PROTEIN"/>
    <property type="match status" value="1"/>
</dbReference>
<keyword evidence="3" id="KW-1185">Reference proteome</keyword>
<dbReference type="EMBL" id="JBGMDY010000002">
    <property type="protein sequence ID" value="KAL2345033.1"/>
    <property type="molecule type" value="Genomic_DNA"/>
</dbReference>
<protein>
    <submittedName>
        <fullName evidence="2">Uncharacterized protein</fullName>
    </submittedName>
</protein>
<gene>
    <name evidence="2" type="ORF">Fmac_006318</name>
</gene>
<dbReference type="AlphaFoldDB" id="A0ABD1NBQ9"/>
<dbReference type="Proteomes" id="UP001603857">
    <property type="component" value="Unassembled WGS sequence"/>
</dbReference>
<evidence type="ECO:0000313" key="3">
    <source>
        <dbReference type="Proteomes" id="UP001603857"/>
    </source>
</evidence>
<accession>A0ABD1NBQ9</accession>
<sequence length="260" mass="29216">MRGEMEENKNGKSKWQKGWKQETGIGMMKVSGKPISSPGRSEKFPPPLMRFMRSNGGSRSRRCRSSPMFVRKRNIESQEPSSPKVTCMGQVRVSPTKPHNPPGPTCCWIPRPNSPLCRCHCPVWPFFFRRRNSKHSNYRQDQPDSVFPHTLNADNHAFVSTPTSSTPPTYALLLTRSRSAPYRSSSLATRFWASPVNTPHKTPPLDSPQKLQPADSQPLSASASASASPPPLLTRCKSEPAATGHRLVNTFWKKTRFQFD</sequence>
<feature type="compositionally biased region" description="Low complexity" evidence="1">
    <location>
        <begin position="213"/>
        <end position="227"/>
    </location>
</feature>
<feature type="region of interest" description="Disordered" evidence="1">
    <location>
        <begin position="1"/>
        <end position="65"/>
    </location>
</feature>
<feature type="compositionally biased region" description="Basic and acidic residues" evidence="1">
    <location>
        <begin position="1"/>
        <end position="10"/>
    </location>
</feature>
<comment type="caution">
    <text evidence="2">The sequence shown here is derived from an EMBL/GenBank/DDBJ whole genome shotgun (WGS) entry which is preliminary data.</text>
</comment>
<organism evidence="2 3">
    <name type="scientific">Flemingia macrophylla</name>
    <dbReference type="NCBI Taxonomy" id="520843"/>
    <lineage>
        <taxon>Eukaryota</taxon>
        <taxon>Viridiplantae</taxon>
        <taxon>Streptophyta</taxon>
        <taxon>Embryophyta</taxon>
        <taxon>Tracheophyta</taxon>
        <taxon>Spermatophyta</taxon>
        <taxon>Magnoliopsida</taxon>
        <taxon>eudicotyledons</taxon>
        <taxon>Gunneridae</taxon>
        <taxon>Pentapetalae</taxon>
        <taxon>rosids</taxon>
        <taxon>fabids</taxon>
        <taxon>Fabales</taxon>
        <taxon>Fabaceae</taxon>
        <taxon>Papilionoideae</taxon>
        <taxon>50 kb inversion clade</taxon>
        <taxon>NPAAA clade</taxon>
        <taxon>indigoferoid/millettioid clade</taxon>
        <taxon>Phaseoleae</taxon>
        <taxon>Flemingia</taxon>
    </lineage>
</organism>
<dbReference type="PANTHER" id="PTHR33448">
    <property type="entry name" value="CHLOROPLAST PROTEIN HCF243-RELATED"/>
    <property type="match status" value="1"/>
</dbReference>
<name>A0ABD1NBQ9_9FABA</name>